<dbReference type="Proteomes" id="UP000478148">
    <property type="component" value="Unassembled WGS sequence"/>
</dbReference>
<name>A0A6M1KU69_9ACTN</name>
<reference evidence="3 4" key="1">
    <citation type="submission" date="2020-02" db="EMBL/GenBank/DDBJ databases">
        <title>Draft Genome Sequence of Verrucosispora sp. Strain CWR15, Isolated from Gulf of Mexico Sponge.</title>
        <authorList>
            <person name="Kennedy S.J."/>
            <person name="Cella E."/>
            <person name="Azarian T."/>
            <person name="Baker B.J."/>
            <person name="Shaw L.N."/>
        </authorList>
    </citation>
    <scope>NUCLEOTIDE SEQUENCE [LARGE SCALE GENOMIC DNA]</scope>
    <source>
        <strain evidence="3 4">CWR15</strain>
    </source>
</reference>
<proteinExistence type="predicted"/>
<comment type="caution">
    <text evidence="3">The sequence shown here is derived from an EMBL/GenBank/DDBJ whole genome shotgun (WGS) entry which is preliminary data.</text>
</comment>
<evidence type="ECO:0000256" key="2">
    <source>
        <dbReference type="SAM" id="SignalP"/>
    </source>
</evidence>
<evidence type="ECO:0000313" key="4">
    <source>
        <dbReference type="Proteomes" id="UP000478148"/>
    </source>
</evidence>
<dbReference type="EMBL" id="SAIY01000002">
    <property type="protein sequence ID" value="NGM12605.1"/>
    <property type="molecule type" value="Genomic_DNA"/>
</dbReference>
<evidence type="ECO:0000313" key="3">
    <source>
        <dbReference type="EMBL" id="NGM12605.1"/>
    </source>
</evidence>
<feature type="chain" id="PRO_5026697124" evidence="2">
    <location>
        <begin position="31"/>
        <end position="290"/>
    </location>
</feature>
<sequence>MTKKKARLSGMIGILGTMALVGAVAPQAPAAAESSDPGIVTIVDQPGVVTVTIPDPKIKDKGPAAVAPENGDTPQPDSGPGQAELSDEPAVDYDPEYQPDPEGASAASRTGGAYSTLSAYVGNNSASHCSINFPPCKFNIYKSASRTITPPGGKSGLLKSYGKALVDVYTITGCCFTKADYYNTTSYSQWGGTSPYNATSIKHRDVWDIDYFALSWSFGGSPSGTVNHGSGRISYSNTVKNTWRVNHSVQHVYLKVSSGRVSKVKYEVHGSYGFGSNFYTTDAYSSVALP</sequence>
<organism evidence="3 4">
    <name type="scientific">Verrucosispora sioxanthis</name>
    <dbReference type="NCBI Taxonomy" id="2499994"/>
    <lineage>
        <taxon>Bacteria</taxon>
        <taxon>Bacillati</taxon>
        <taxon>Actinomycetota</taxon>
        <taxon>Actinomycetes</taxon>
        <taxon>Micromonosporales</taxon>
        <taxon>Micromonosporaceae</taxon>
        <taxon>Micromonospora</taxon>
    </lineage>
</organism>
<evidence type="ECO:0000256" key="1">
    <source>
        <dbReference type="SAM" id="MobiDB-lite"/>
    </source>
</evidence>
<keyword evidence="2" id="KW-0732">Signal</keyword>
<feature type="signal peptide" evidence="2">
    <location>
        <begin position="1"/>
        <end position="30"/>
    </location>
</feature>
<feature type="region of interest" description="Disordered" evidence="1">
    <location>
        <begin position="52"/>
        <end position="109"/>
    </location>
</feature>
<gene>
    <name evidence="3" type="ORF">ENC19_08010</name>
</gene>
<dbReference type="AlphaFoldDB" id="A0A6M1KU69"/>
<accession>A0A6M1KU69</accession>
<keyword evidence="4" id="KW-1185">Reference proteome</keyword>
<dbReference type="RefSeq" id="WP_164446475.1">
    <property type="nucleotide sequence ID" value="NZ_SAIY01000002.1"/>
</dbReference>
<protein>
    <submittedName>
        <fullName evidence="3">Uncharacterized protein</fullName>
    </submittedName>
</protein>
<feature type="compositionally biased region" description="Acidic residues" evidence="1">
    <location>
        <begin position="85"/>
        <end position="99"/>
    </location>
</feature>